<dbReference type="PRINTS" id="PR00038">
    <property type="entry name" value="HTHLUXR"/>
</dbReference>
<dbReference type="SUPFAM" id="SSF52172">
    <property type="entry name" value="CheY-like"/>
    <property type="match status" value="1"/>
</dbReference>
<dbReference type="InterPro" id="IPR011006">
    <property type="entry name" value="CheY-like_superfamily"/>
</dbReference>
<evidence type="ECO:0000313" key="6">
    <source>
        <dbReference type="Proteomes" id="UP001209535"/>
    </source>
</evidence>
<protein>
    <submittedName>
        <fullName evidence="5">Response regulator transcription factor</fullName>
    </submittedName>
</protein>
<reference evidence="5 6" key="1">
    <citation type="submission" date="2022-10" db="EMBL/GenBank/DDBJ databases">
        <title>Defluviimonas sp. nov., isolated from ocean surface sediments.</title>
        <authorList>
            <person name="He W."/>
            <person name="Wang L."/>
            <person name="Zhang D.-F."/>
        </authorList>
    </citation>
    <scope>NUCLEOTIDE SEQUENCE [LARGE SCALE GENOMIC DNA]</scope>
    <source>
        <strain evidence="5 6">WL0024</strain>
    </source>
</reference>
<dbReference type="Pfam" id="PF00196">
    <property type="entry name" value="GerE"/>
    <property type="match status" value="1"/>
</dbReference>
<comment type="caution">
    <text evidence="5">The sequence shown here is derived from an EMBL/GenBank/DDBJ whole genome shotgun (WGS) entry which is preliminary data.</text>
</comment>
<dbReference type="Proteomes" id="UP001209535">
    <property type="component" value="Unassembled WGS sequence"/>
</dbReference>
<comment type="caution">
    <text evidence="2">Lacks conserved residue(s) required for the propagation of feature annotation.</text>
</comment>
<dbReference type="RefSeq" id="WP_263335614.1">
    <property type="nucleotide sequence ID" value="NZ_JAOVQO010000008.1"/>
</dbReference>
<name>A0ABT2X362_9RHOB</name>
<evidence type="ECO:0000259" key="4">
    <source>
        <dbReference type="PROSITE" id="PS50110"/>
    </source>
</evidence>
<sequence length="218" mass="23620">MTAAFSIAIIETDCIMREGLMRVLSRRPLKMVDAWSSVEEASAAAHPSDALDVILVSLVRQGRLEPDEAELLRQRYPSAHIALMVEQNCETVAPMAAAARVDGVLLSTSTPANLVKSLELIALGEHFFPMPVGWDDVSAQAADEAETSGPELLEKLSVRERQVLDGLARGAPNKVIARHLDISDATVKVHVKSILRKTGATNRTEVALWAREVGVGEH</sequence>
<dbReference type="SMART" id="SM00421">
    <property type="entry name" value="HTH_LUXR"/>
    <property type="match status" value="1"/>
</dbReference>
<dbReference type="Gene3D" id="3.40.50.2300">
    <property type="match status" value="1"/>
</dbReference>
<dbReference type="CDD" id="cd06170">
    <property type="entry name" value="LuxR_C_like"/>
    <property type="match status" value="1"/>
</dbReference>
<proteinExistence type="predicted"/>
<feature type="domain" description="HTH luxR-type" evidence="3">
    <location>
        <begin position="149"/>
        <end position="214"/>
    </location>
</feature>
<dbReference type="EMBL" id="JAOVQO010000008">
    <property type="protein sequence ID" value="MCU9848382.1"/>
    <property type="molecule type" value="Genomic_DNA"/>
</dbReference>
<keyword evidence="6" id="KW-1185">Reference proteome</keyword>
<evidence type="ECO:0000313" key="5">
    <source>
        <dbReference type="EMBL" id="MCU9848382.1"/>
    </source>
</evidence>
<evidence type="ECO:0000256" key="2">
    <source>
        <dbReference type="PROSITE-ProRule" id="PRU00169"/>
    </source>
</evidence>
<dbReference type="SUPFAM" id="SSF46894">
    <property type="entry name" value="C-terminal effector domain of the bipartite response regulators"/>
    <property type="match status" value="1"/>
</dbReference>
<dbReference type="PROSITE" id="PS50043">
    <property type="entry name" value="HTH_LUXR_2"/>
    <property type="match status" value="1"/>
</dbReference>
<dbReference type="PANTHER" id="PTHR43214">
    <property type="entry name" value="TWO-COMPONENT RESPONSE REGULATOR"/>
    <property type="match status" value="1"/>
</dbReference>
<dbReference type="InterPro" id="IPR001789">
    <property type="entry name" value="Sig_transdc_resp-reg_receiver"/>
</dbReference>
<evidence type="ECO:0000256" key="1">
    <source>
        <dbReference type="ARBA" id="ARBA00023125"/>
    </source>
</evidence>
<dbReference type="InterPro" id="IPR016032">
    <property type="entry name" value="Sig_transdc_resp-reg_C-effctor"/>
</dbReference>
<dbReference type="PANTHER" id="PTHR43214:SF42">
    <property type="entry name" value="TRANSCRIPTIONAL REGULATORY PROTEIN DESR"/>
    <property type="match status" value="1"/>
</dbReference>
<organism evidence="5 6">
    <name type="scientific">Albidovulum salinarum</name>
    <dbReference type="NCBI Taxonomy" id="2984153"/>
    <lineage>
        <taxon>Bacteria</taxon>
        <taxon>Pseudomonadati</taxon>
        <taxon>Pseudomonadota</taxon>
        <taxon>Alphaproteobacteria</taxon>
        <taxon>Rhodobacterales</taxon>
        <taxon>Paracoccaceae</taxon>
        <taxon>Albidovulum</taxon>
    </lineage>
</organism>
<feature type="domain" description="Response regulatory" evidence="4">
    <location>
        <begin position="6"/>
        <end position="122"/>
    </location>
</feature>
<gene>
    <name evidence="5" type="ORF">OEZ60_10210</name>
</gene>
<keyword evidence="1" id="KW-0238">DNA-binding</keyword>
<evidence type="ECO:0000259" key="3">
    <source>
        <dbReference type="PROSITE" id="PS50043"/>
    </source>
</evidence>
<dbReference type="InterPro" id="IPR000792">
    <property type="entry name" value="Tscrpt_reg_LuxR_C"/>
</dbReference>
<dbReference type="InterPro" id="IPR039420">
    <property type="entry name" value="WalR-like"/>
</dbReference>
<accession>A0ABT2X362</accession>
<dbReference type="PROSITE" id="PS00622">
    <property type="entry name" value="HTH_LUXR_1"/>
    <property type="match status" value="1"/>
</dbReference>
<dbReference type="PROSITE" id="PS50110">
    <property type="entry name" value="RESPONSE_REGULATORY"/>
    <property type="match status" value="1"/>
</dbReference>